<dbReference type="KEGG" id="palw:PSAL_016090"/>
<evidence type="ECO:0000313" key="2">
    <source>
        <dbReference type="Proteomes" id="UP000283786"/>
    </source>
</evidence>
<dbReference type="EMBL" id="CP060436">
    <property type="protein sequence ID" value="QPM90371.1"/>
    <property type="molecule type" value="Genomic_DNA"/>
</dbReference>
<gene>
    <name evidence="1" type="ORF">PSAL_016090</name>
</gene>
<sequence length="340" mass="36827">MTALDKYQRLEAAALWRDAPERQRRDVIISLGDATLVIYDMQDRPLAHWSLAALQRTNPGNFPALYHPDGDPGETLEVSAAEGDMIEALEKLGRAVDRRRPKRGRVRLWSVAGFMAVLLLVLFVWLPPALEAHALTLLAPARRQEIGTRILDEVQKLTGAPCGDPAGMAALQRLGTRLNPNDSYRLRVVRGGLAETTHLPGKIILINETLIDQSGDPDVIAGYLLAERLRAGAQDPMKALLHAAGIGTVLKLLTTGELSDAVLRRQALRLLDGDHDPLTEAEVVTGFAEVGLSLTPYARTLALSGQEVDGLIAGDAYPGGAPDPVMSDGDWLRLQAVCRS</sequence>
<organism evidence="1 2">
    <name type="scientific">Pseudooceanicola algae</name>
    <dbReference type="NCBI Taxonomy" id="1537215"/>
    <lineage>
        <taxon>Bacteria</taxon>
        <taxon>Pseudomonadati</taxon>
        <taxon>Pseudomonadota</taxon>
        <taxon>Alphaproteobacteria</taxon>
        <taxon>Rhodobacterales</taxon>
        <taxon>Paracoccaceae</taxon>
        <taxon>Pseudooceanicola</taxon>
    </lineage>
</organism>
<dbReference type="Proteomes" id="UP000283786">
    <property type="component" value="Chromosome"/>
</dbReference>
<name>A0A418SH43_9RHOB</name>
<proteinExistence type="predicted"/>
<reference evidence="1 2" key="1">
    <citation type="submission" date="2020-08" db="EMBL/GenBank/DDBJ databases">
        <title>Genome sequence of Rhodobacteraceae bacterium Lw-13e.</title>
        <authorList>
            <person name="Poehlein A."/>
            <person name="Wolter L."/>
            <person name="Daniel R."/>
            <person name="Brinkhoff T."/>
        </authorList>
    </citation>
    <scope>NUCLEOTIDE SEQUENCE [LARGE SCALE GENOMIC DNA]</scope>
    <source>
        <strain evidence="1 2">Lw-13e</strain>
    </source>
</reference>
<accession>A0A418SH43</accession>
<dbReference type="AlphaFoldDB" id="A0A418SH43"/>
<protein>
    <submittedName>
        <fullName evidence="1">Uncharacterized protein</fullName>
    </submittedName>
</protein>
<dbReference type="RefSeq" id="WP_119838910.1">
    <property type="nucleotide sequence ID" value="NZ_CP060436.1"/>
</dbReference>
<evidence type="ECO:0000313" key="1">
    <source>
        <dbReference type="EMBL" id="QPM90371.1"/>
    </source>
</evidence>
<dbReference type="OrthoDB" id="7822309at2"/>
<keyword evidence="2" id="KW-1185">Reference proteome</keyword>